<feature type="region of interest" description="Disordered" evidence="1">
    <location>
        <begin position="138"/>
        <end position="157"/>
    </location>
</feature>
<gene>
    <name evidence="2" type="ORF">B9Z19DRAFT_1067090</name>
</gene>
<reference evidence="2 3" key="1">
    <citation type="submission" date="2017-04" db="EMBL/GenBank/DDBJ databases">
        <title>Draft genome sequence of Tuber borchii Vittad., a whitish edible truffle.</title>
        <authorList>
            <consortium name="DOE Joint Genome Institute"/>
            <person name="Murat C."/>
            <person name="Kuo A."/>
            <person name="Barry K.W."/>
            <person name="Clum A."/>
            <person name="Dockter R.B."/>
            <person name="Fauchery L."/>
            <person name="Iotti M."/>
            <person name="Kohler A."/>
            <person name="Labutti K."/>
            <person name="Lindquist E.A."/>
            <person name="Lipzen A."/>
            <person name="Ohm R.A."/>
            <person name="Wang M."/>
            <person name="Grigoriev I.V."/>
            <person name="Zambonelli A."/>
            <person name="Martin F.M."/>
        </authorList>
    </citation>
    <scope>NUCLEOTIDE SEQUENCE [LARGE SCALE GENOMIC DNA]</scope>
    <source>
        <strain evidence="2 3">Tbo3840</strain>
    </source>
</reference>
<comment type="caution">
    <text evidence="2">The sequence shown here is derived from an EMBL/GenBank/DDBJ whole genome shotgun (WGS) entry which is preliminary data.</text>
</comment>
<sequence length="157" mass="17203">MGIDESPGKKDECGVFIYTPVLRLVGCISFEFAAKSKTYDSTVVHKNCGAKGVMKGWGARGFTSEPVFFTRIMGSKMRRSSCTFVLRAMKVGKQGCKLENLCLYHGNDLSYWGFSGKHYANFGKISAILEANEGPIHNSDKLPDSSTSINDLEAKNA</sequence>
<evidence type="ECO:0000313" key="2">
    <source>
        <dbReference type="EMBL" id="PUU75866.1"/>
    </source>
</evidence>
<name>A0A2T6ZK84_TUBBO</name>
<protein>
    <submittedName>
        <fullName evidence="2">Uncharacterized protein</fullName>
    </submittedName>
</protein>
<keyword evidence="3" id="KW-1185">Reference proteome</keyword>
<proteinExistence type="predicted"/>
<evidence type="ECO:0000256" key="1">
    <source>
        <dbReference type="SAM" id="MobiDB-lite"/>
    </source>
</evidence>
<dbReference type="AlphaFoldDB" id="A0A2T6ZK84"/>
<evidence type="ECO:0000313" key="3">
    <source>
        <dbReference type="Proteomes" id="UP000244722"/>
    </source>
</evidence>
<accession>A0A2T6ZK84</accession>
<dbReference type="Proteomes" id="UP000244722">
    <property type="component" value="Unassembled WGS sequence"/>
</dbReference>
<dbReference type="EMBL" id="NESQ01000211">
    <property type="protein sequence ID" value="PUU75866.1"/>
    <property type="molecule type" value="Genomic_DNA"/>
</dbReference>
<organism evidence="2 3">
    <name type="scientific">Tuber borchii</name>
    <name type="common">White truffle</name>
    <dbReference type="NCBI Taxonomy" id="42251"/>
    <lineage>
        <taxon>Eukaryota</taxon>
        <taxon>Fungi</taxon>
        <taxon>Dikarya</taxon>
        <taxon>Ascomycota</taxon>
        <taxon>Pezizomycotina</taxon>
        <taxon>Pezizomycetes</taxon>
        <taxon>Pezizales</taxon>
        <taxon>Tuberaceae</taxon>
        <taxon>Tuber</taxon>
    </lineage>
</organism>